<evidence type="ECO:0000256" key="3">
    <source>
        <dbReference type="ARBA" id="ARBA00022801"/>
    </source>
</evidence>
<comment type="caution">
    <text evidence="8">The sequence shown here is derived from an EMBL/GenBank/DDBJ whole genome shotgun (WGS) entry which is preliminary data.</text>
</comment>
<dbReference type="InterPro" id="IPR051202">
    <property type="entry name" value="Peptidase_C40"/>
</dbReference>
<evidence type="ECO:0000313" key="9">
    <source>
        <dbReference type="Proteomes" id="UP000003639"/>
    </source>
</evidence>
<name>A6NYK5_9FIRM</name>
<evidence type="ECO:0000256" key="4">
    <source>
        <dbReference type="ARBA" id="ARBA00022807"/>
    </source>
</evidence>
<keyword evidence="6" id="KW-0472">Membrane</keyword>
<evidence type="ECO:0000256" key="5">
    <source>
        <dbReference type="SAM" id="MobiDB-lite"/>
    </source>
</evidence>
<dbReference type="PROSITE" id="PS51935">
    <property type="entry name" value="NLPC_P60"/>
    <property type="match status" value="1"/>
</dbReference>
<organism evidence="8 9">
    <name type="scientific">Pseudoflavonifractor capillosus ATCC 29799</name>
    <dbReference type="NCBI Taxonomy" id="411467"/>
    <lineage>
        <taxon>Bacteria</taxon>
        <taxon>Bacillati</taxon>
        <taxon>Bacillota</taxon>
        <taxon>Clostridia</taxon>
        <taxon>Eubacteriales</taxon>
        <taxon>Oscillospiraceae</taxon>
        <taxon>Pseudoflavonifractor</taxon>
    </lineage>
</organism>
<evidence type="ECO:0000313" key="8">
    <source>
        <dbReference type="EMBL" id="EDM98504.1"/>
    </source>
</evidence>
<proteinExistence type="inferred from homology"/>
<dbReference type="GO" id="GO:0008234">
    <property type="term" value="F:cysteine-type peptidase activity"/>
    <property type="evidence" value="ECO:0007669"/>
    <property type="project" value="UniProtKB-KW"/>
</dbReference>
<dbReference type="SUPFAM" id="SSF54001">
    <property type="entry name" value="Cysteine proteinases"/>
    <property type="match status" value="1"/>
</dbReference>
<protein>
    <submittedName>
        <fullName evidence="8">NlpC/P60 family protein</fullName>
    </submittedName>
</protein>
<feature type="domain" description="NlpC/P60" evidence="7">
    <location>
        <begin position="346"/>
        <end position="503"/>
    </location>
</feature>
<reference evidence="8 9" key="1">
    <citation type="submission" date="2007-04" db="EMBL/GenBank/DDBJ databases">
        <authorList>
            <person name="Fulton L."/>
            <person name="Clifton S."/>
            <person name="Fulton B."/>
            <person name="Xu J."/>
            <person name="Minx P."/>
            <person name="Pepin K.H."/>
            <person name="Johnson M."/>
            <person name="Thiruvilangam P."/>
            <person name="Bhonagiri V."/>
            <person name="Nash W.E."/>
            <person name="Mardis E.R."/>
            <person name="Wilson R.K."/>
        </authorList>
    </citation>
    <scope>NUCLEOTIDE SEQUENCE [LARGE SCALE GENOMIC DNA]</scope>
    <source>
        <strain evidence="8 9">ATCC 29799</strain>
    </source>
</reference>
<keyword evidence="6" id="KW-1133">Transmembrane helix</keyword>
<keyword evidence="6" id="KW-0812">Transmembrane</keyword>
<dbReference type="AlphaFoldDB" id="A6NYK5"/>
<dbReference type="STRING" id="411467.BACCAP_03306"/>
<dbReference type="InterPro" id="IPR038765">
    <property type="entry name" value="Papain-like_cys_pep_sf"/>
</dbReference>
<keyword evidence="9" id="KW-1185">Reference proteome</keyword>
<keyword evidence="4" id="KW-0788">Thiol protease</keyword>
<dbReference type="RefSeq" id="WP_006573810.1">
    <property type="nucleotide sequence ID" value="NZ_AAXG02000032.1"/>
</dbReference>
<accession>A6NYK5</accession>
<evidence type="ECO:0000256" key="1">
    <source>
        <dbReference type="ARBA" id="ARBA00007074"/>
    </source>
</evidence>
<dbReference type="PANTHER" id="PTHR47053">
    <property type="entry name" value="MUREIN DD-ENDOPEPTIDASE MEPH-RELATED"/>
    <property type="match status" value="1"/>
</dbReference>
<sequence length="517" mass="54520">MIPLSEEQRFGDGQDNYLQGMRQAAEAARQFGSAAGGAGAAGAAGSAAGEAAANAAAATVKAGVEAGKAVSGIAAGTAVGGPWGAVLSAAWSLRHTLFKILIFICLFLLFIIIAVVSLPSIVFNNIFHTDPSTVDPNGPTEVSANFDDLSAVVSDCIQAGYDGALARVDQIIADGGYDYELSMEALVNNALVSADYDTCYALAAYSASMGQRGTTKSDLQSKLNAVADQMYRVTYEVKEAQVPTESGEDTDEAGEGSDSESEEEPEMETVEYVICTIHPFDQSVILDAFGVDVDATYDQFSITYGEAILNMSNALKMTMYGTASDGSVPPISDAELNLFLASLDCSGKRKELMRCALSLVGRVPYFWGGKSAPGWNSEWNTPKLVTSAGSSSTGTIRPYGLDCSGFTEWVYQTALGVTLYDGTWNQWDATHAITEEELLPGDLGFMAVPGTVPVNHVLLYAGEEADGNKLWVHCASGTGVVLNSPDYVTQYRRRNDVDLEGDLVPAALDVEEAGASG</sequence>
<dbReference type="Proteomes" id="UP000003639">
    <property type="component" value="Unassembled WGS sequence"/>
</dbReference>
<dbReference type="GO" id="GO:0006508">
    <property type="term" value="P:proteolysis"/>
    <property type="evidence" value="ECO:0007669"/>
    <property type="project" value="UniProtKB-KW"/>
</dbReference>
<feature type="transmembrane region" description="Helical" evidence="6">
    <location>
        <begin position="100"/>
        <end position="123"/>
    </location>
</feature>
<keyword evidence="2" id="KW-0645">Protease</keyword>
<evidence type="ECO:0000256" key="2">
    <source>
        <dbReference type="ARBA" id="ARBA00022670"/>
    </source>
</evidence>
<dbReference type="InterPro" id="IPR000064">
    <property type="entry name" value="NLP_P60_dom"/>
</dbReference>
<dbReference type="PANTHER" id="PTHR47053:SF1">
    <property type="entry name" value="MUREIN DD-ENDOPEPTIDASE MEPH-RELATED"/>
    <property type="match status" value="1"/>
</dbReference>
<comment type="similarity">
    <text evidence="1">Belongs to the peptidase C40 family.</text>
</comment>
<keyword evidence="3" id="KW-0378">Hydrolase</keyword>
<reference evidence="8 9" key="2">
    <citation type="submission" date="2007-06" db="EMBL/GenBank/DDBJ databases">
        <title>Draft genome sequence of Pseudoflavonifractor capillosus ATCC 29799.</title>
        <authorList>
            <person name="Sudarsanam P."/>
            <person name="Ley R."/>
            <person name="Guruge J."/>
            <person name="Turnbaugh P.J."/>
            <person name="Mahowald M."/>
            <person name="Liep D."/>
            <person name="Gordon J."/>
        </authorList>
    </citation>
    <scope>NUCLEOTIDE SEQUENCE [LARGE SCALE GENOMIC DNA]</scope>
    <source>
        <strain evidence="8 9">ATCC 29799</strain>
    </source>
</reference>
<feature type="compositionally biased region" description="Acidic residues" evidence="5">
    <location>
        <begin position="246"/>
        <end position="267"/>
    </location>
</feature>
<gene>
    <name evidence="8" type="ORF">BACCAP_03306</name>
</gene>
<feature type="region of interest" description="Disordered" evidence="5">
    <location>
        <begin position="238"/>
        <end position="267"/>
    </location>
</feature>
<evidence type="ECO:0000256" key="6">
    <source>
        <dbReference type="SAM" id="Phobius"/>
    </source>
</evidence>
<dbReference type="Gene3D" id="3.90.1720.10">
    <property type="entry name" value="endopeptidase domain like (from Nostoc punctiforme)"/>
    <property type="match status" value="1"/>
</dbReference>
<evidence type="ECO:0000259" key="7">
    <source>
        <dbReference type="PROSITE" id="PS51935"/>
    </source>
</evidence>
<dbReference type="EMBL" id="AAXG02000032">
    <property type="protein sequence ID" value="EDM98504.1"/>
    <property type="molecule type" value="Genomic_DNA"/>
</dbReference>
<dbReference type="Pfam" id="PF00877">
    <property type="entry name" value="NLPC_P60"/>
    <property type="match status" value="1"/>
</dbReference>
<dbReference type="eggNOG" id="COG0791">
    <property type="taxonomic scope" value="Bacteria"/>
</dbReference>